<organism evidence="4 5">
    <name type="scientific">Pandoraea aquatica</name>
    <dbReference type="NCBI Taxonomy" id="2508290"/>
    <lineage>
        <taxon>Bacteria</taxon>
        <taxon>Pseudomonadati</taxon>
        <taxon>Pseudomonadota</taxon>
        <taxon>Betaproteobacteria</taxon>
        <taxon>Burkholderiales</taxon>
        <taxon>Burkholderiaceae</taxon>
        <taxon>Pandoraea</taxon>
    </lineage>
</organism>
<dbReference type="Gene3D" id="3.30.70.270">
    <property type="match status" value="1"/>
</dbReference>
<accession>A0A5E4SMB2</accession>
<dbReference type="GO" id="GO:0005886">
    <property type="term" value="C:plasma membrane"/>
    <property type="evidence" value="ECO:0007669"/>
    <property type="project" value="TreeGrafter"/>
</dbReference>
<dbReference type="Pfam" id="PF00990">
    <property type="entry name" value="GGDEF"/>
    <property type="match status" value="1"/>
</dbReference>
<dbReference type="EC" id="2.7.7.65" evidence="1"/>
<dbReference type="Proteomes" id="UP000366819">
    <property type="component" value="Unassembled WGS sequence"/>
</dbReference>
<evidence type="ECO:0000256" key="1">
    <source>
        <dbReference type="ARBA" id="ARBA00012528"/>
    </source>
</evidence>
<keyword evidence="5" id="KW-1185">Reference proteome</keyword>
<evidence type="ECO:0000256" key="2">
    <source>
        <dbReference type="ARBA" id="ARBA00034247"/>
    </source>
</evidence>
<dbReference type="InterPro" id="IPR000160">
    <property type="entry name" value="GGDEF_dom"/>
</dbReference>
<sequence length="87" mass="8968">MAEQLRRDIERLHIDHAGSTAGTVTVSVGAATGRVAECDSAEAILKAAGEQLRLAKQNGRNRVSAVVLRTKTRGGGGDSGGGGERQL</sequence>
<dbReference type="GO" id="GO:1902201">
    <property type="term" value="P:negative regulation of bacterial-type flagellum-dependent cell motility"/>
    <property type="evidence" value="ECO:0007669"/>
    <property type="project" value="TreeGrafter"/>
</dbReference>
<gene>
    <name evidence="4" type="ORF">PAQ31011_00876</name>
</gene>
<protein>
    <recommendedName>
        <fullName evidence="1">diguanylate cyclase</fullName>
        <ecNumber evidence="1">2.7.7.65</ecNumber>
    </recommendedName>
</protein>
<reference evidence="4 5" key="1">
    <citation type="submission" date="2019-08" db="EMBL/GenBank/DDBJ databases">
        <authorList>
            <person name="Peeters C."/>
        </authorList>
    </citation>
    <scope>NUCLEOTIDE SEQUENCE [LARGE SCALE GENOMIC DNA]</scope>
    <source>
        <strain evidence="4 5">LMG 31011</strain>
    </source>
</reference>
<comment type="catalytic activity">
    <reaction evidence="2">
        <text>2 GTP = 3',3'-c-di-GMP + 2 diphosphate</text>
        <dbReference type="Rhea" id="RHEA:24898"/>
        <dbReference type="ChEBI" id="CHEBI:33019"/>
        <dbReference type="ChEBI" id="CHEBI:37565"/>
        <dbReference type="ChEBI" id="CHEBI:58805"/>
        <dbReference type="EC" id="2.7.7.65"/>
    </reaction>
</comment>
<feature type="domain" description="GGDEF" evidence="3">
    <location>
        <begin position="1"/>
        <end position="68"/>
    </location>
</feature>
<evidence type="ECO:0000313" key="4">
    <source>
        <dbReference type="EMBL" id="VVD76032.1"/>
    </source>
</evidence>
<dbReference type="SUPFAM" id="SSF55073">
    <property type="entry name" value="Nucleotide cyclase"/>
    <property type="match status" value="1"/>
</dbReference>
<dbReference type="PANTHER" id="PTHR45138:SF9">
    <property type="entry name" value="DIGUANYLATE CYCLASE DGCM-RELATED"/>
    <property type="match status" value="1"/>
</dbReference>
<dbReference type="AlphaFoldDB" id="A0A5E4SMB2"/>
<dbReference type="InterPro" id="IPR050469">
    <property type="entry name" value="Diguanylate_Cyclase"/>
</dbReference>
<dbReference type="PROSITE" id="PS50887">
    <property type="entry name" value="GGDEF"/>
    <property type="match status" value="1"/>
</dbReference>
<name>A0A5E4SMB2_9BURK</name>
<dbReference type="GO" id="GO:0052621">
    <property type="term" value="F:diguanylate cyclase activity"/>
    <property type="evidence" value="ECO:0007669"/>
    <property type="project" value="UniProtKB-EC"/>
</dbReference>
<evidence type="ECO:0000313" key="5">
    <source>
        <dbReference type="Proteomes" id="UP000366819"/>
    </source>
</evidence>
<dbReference type="PANTHER" id="PTHR45138">
    <property type="entry name" value="REGULATORY COMPONENTS OF SENSORY TRANSDUCTION SYSTEM"/>
    <property type="match status" value="1"/>
</dbReference>
<dbReference type="GO" id="GO:0043709">
    <property type="term" value="P:cell adhesion involved in single-species biofilm formation"/>
    <property type="evidence" value="ECO:0007669"/>
    <property type="project" value="TreeGrafter"/>
</dbReference>
<dbReference type="EMBL" id="CABPSN010000001">
    <property type="protein sequence ID" value="VVD76032.1"/>
    <property type="molecule type" value="Genomic_DNA"/>
</dbReference>
<proteinExistence type="predicted"/>
<dbReference type="InterPro" id="IPR043128">
    <property type="entry name" value="Rev_trsase/Diguanyl_cyclase"/>
</dbReference>
<evidence type="ECO:0000259" key="3">
    <source>
        <dbReference type="PROSITE" id="PS50887"/>
    </source>
</evidence>
<dbReference type="InterPro" id="IPR029787">
    <property type="entry name" value="Nucleotide_cyclase"/>
</dbReference>